<protein>
    <recommendedName>
        <fullName evidence="2">N-acetyltransferase domain-containing protein</fullName>
    </recommendedName>
</protein>
<accession>A0A2A2CXQ6</accession>
<dbReference type="RefSeq" id="WP_095584423.1">
    <property type="nucleotide sequence ID" value="NZ_JAJQQS010000028.1"/>
</dbReference>
<dbReference type="Proteomes" id="UP000218944">
    <property type="component" value="Unassembled WGS sequence"/>
</dbReference>
<sequence length="303" mass="31721">MTERAPRPDPATGLSVVALTAGQVLAAGRSDRIAALTRAAYHGSDPLPGLPVPDGAAETGARVRADVARGATVWLARDRAGEPAGTLRVHARPDGAWEIGRVSVGPAARGGGVARALLRAVENTAAAHGVPVLRLDAVVERCLPPLYARLGFTPVHHWPSGDKPLTEVTMERRPGAPADPRTPPWAAPDPDALCVHWLTTPAALVAVVGDDPATVPGARLAGLDVWHGATSPERARLTERLAALGRRVGDTVIAFPSARAATRAHLMPRTVEPRLHAWCRFRPGAEPPLRALPAVPTAAVRCT</sequence>
<dbReference type="PANTHER" id="PTHR13947:SF37">
    <property type="entry name" value="LD18367P"/>
    <property type="match status" value="1"/>
</dbReference>
<reference evidence="3 4" key="1">
    <citation type="submission" date="2017-08" db="EMBL/GenBank/DDBJ databases">
        <title>Genome sequence of Streptomyces albireticuli NRRL B-1670.</title>
        <authorList>
            <person name="Graham D.E."/>
            <person name="Mahan K.M."/>
            <person name="Klingeman D.M."/>
            <person name="Hettich R.L."/>
            <person name="Parry R.J."/>
            <person name="Spain J.C."/>
        </authorList>
    </citation>
    <scope>NUCLEOTIDE SEQUENCE [LARGE SCALE GENOMIC DNA]</scope>
    <source>
        <strain evidence="3 4">NRRL B-1670</strain>
    </source>
</reference>
<name>A0A2A2CXQ6_9ACTN</name>
<comment type="caution">
    <text evidence="3">The sequence shown here is derived from an EMBL/GenBank/DDBJ whole genome shotgun (WGS) entry which is preliminary data.</text>
</comment>
<feature type="domain" description="N-acetyltransferase" evidence="2">
    <location>
        <begin position="31"/>
        <end position="175"/>
    </location>
</feature>
<dbReference type="Pfam" id="PF13508">
    <property type="entry name" value="Acetyltransf_7"/>
    <property type="match status" value="1"/>
</dbReference>
<keyword evidence="4" id="KW-1185">Reference proteome</keyword>
<dbReference type="InterPro" id="IPR016181">
    <property type="entry name" value="Acyl_CoA_acyltransferase"/>
</dbReference>
<proteinExistence type="predicted"/>
<organism evidence="3 4">
    <name type="scientific">Streptomyces albireticuli</name>
    <dbReference type="NCBI Taxonomy" id="1940"/>
    <lineage>
        <taxon>Bacteria</taxon>
        <taxon>Bacillati</taxon>
        <taxon>Actinomycetota</taxon>
        <taxon>Actinomycetes</taxon>
        <taxon>Kitasatosporales</taxon>
        <taxon>Streptomycetaceae</taxon>
        <taxon>Streptomyces</taxon>
    </lineage>
</organism>
<dbReference type="AlphaFoldDB" id="A0A2A2CXQ6"/>
<dbReference type="EMBL" id="NSJV01000600">
    <property type="protein sequence ID" value="PAU44983.1"/>
    <property type="molecule type" value="Genomic_DNA"/>
</dbReference>
<evidence type="ECO:0000313" key="3">
    <source>
        <dbReference type="EMBL" id="PAU44983.1"/>
    </source>
</evidence>
<dbReference type="InterPro" id="IPR000182">
    <property type="entry name" value="GNAT_dom"/>
</dbReference>
<dbReference type="SUPFAM" id="SSF55729">
    <property type="entry name" value="Acyl-CoA N-acyltransferases (Nat)"/>
    <property type="match status" value="1"/>
</dbReference>
<evidence type="ECO:0000313" key="4">
    <source>
        <dbReference type="Proteomes" id="UP000218944"/>
    </source>
</evidence>
<keyword evidence="1" id="KW-0808">Transferase</keyword>
<dbReference type="PANTHER" id="PTHR13947">
    <property type="entry name" value="GNAT FAMILY N-ACETYLTRANSFERASE"/>
    <property type="match status" value="1"/>
</dbReference>
<gene>
    <name evidence="3" type="ORF">CK936_31895</name>
</gene>
<dbReference type="PROSITE" id="PS51186">
    <property type="entry name" value="GNAT"/>
    <property type="match status" value="1"/>
</dbReference>
<dbReference type="InterPro" id="IPR050769">
    <property type="entry name" value="NAT_camello-type"/>
</dbReference>
<dbReference type="CDD" id="cd04301">
    <property type="entry name" value="NAT_SF"/>
    <property type="match status" value="1"/>
</dbReference>
<evidence type="ECO:0000259" key="2">
    <source>
        <dbReference type="PROSITE" id="PS51186"/>
    </source>
</evidence>
<evidence type="ECO:0000256" key="1">
    <source>
        <dbReference type="ARBA" id="ARBA00022679"/>
    </source>
</evidence>
<dbReference type="Gene3D" id="3.40.630.30">
    <property type="match status" value="1"/>
</dbReference>
<dbReference type="GO" id="GO:0008080">
    <property type="term" value="F:N-acetyltransferase activity"/>
    <property type="evidence" value="ECO:0007669"/>
    <property type="project" value="InterPro"/>
</dbReference>